<feature type="transmembrane region" description="Helical" evidence="1">
    <location>
        <begin position="20"/>
        <end position="40"/>
    </location>
</feature>
<keyword evidence="1" id="KW-0812">Transmembrane</keyword>
<evidence type="ECO:0000313" key="2">
    <source>
        <dbReference type="EMBL" id="SDM35389.1"/>
    </source>
</evidence>
<dbReference type="EMBL" id="FNIA01000001">
    <property type="protein sequence ID" value="SDM35389.1"/>
    <property type="molecule type" value="Genomic_DNA"/>
</dbReference>
<name>A0A1G9SIY6_9EURY</name>
<dbReference type="AlphaFoldDB" id="A0A1G9SIY6"/>
<accession>A0A1G9SIY6</accession>
<organism evidence="2 3">
    <name type="scientific">Haloarchaeobius iranensis</name>
    <dbReference type="NCBI Taxonomy" id="996166"/>
    <lineage>
        <taxon>Archaea</taxon>
        <taxon>Methanobacteriati</taxon>
        <taxon>Methanobacteriota</taxon>
        <taxon>Stenosarchaea group</taxon>
        <taxon>Halobacteria</taxon>
        <taxon>Halobacteriales</taxon>
        <taxon>Halorubellaceae</taxon>
        <taxon>Haloarchaeobius</taxon>
    </lineage>
</organism>
<reference evidence="2 3" key="1">
    <citation type="submission" date="2016-10" db="EMBL/GenBank/DDBJ databases">
        <authorList>
            <person name="de Groot N.N."/>
        </authorList>
    </citation>
    <scope>NUCLEOTIDE SEQUENCE [LARGE SCALE GENOMIC DNA]</scope>
    <source>
        <strain evidence="3">EB21,IBRC-M 10013,KCTC 4048</strain>
    </source>
</reference>
<keyword evidence="1" id="KW-1133">Transmembrane helix</keyword>
<keyword evidence="1" id="KW-0472">Membrane</keyword>
<dbReference type="Proteomes" id="UP000199370">
    <property type="component" value="Unassembled WGS sequence"/>
</dbReference>
<evidence type="ECO:0000313" key="3">
    <source>
        <dbReference type="Proteomes" id="UP000199370"/>
    </source>
</evidence>
<feature type="transmembrane region" description="Helical" evidence="1">
    <location>
        <begin position="47"/>
        <end position="69"/>
    </location>
</feature>
<keyword evidence="3" id="KW-1185">Reference proteome</keyword>
<dbReference type="RefSeq" id="WP_089731173.1">
    <property type="nucleotide sequence ID" value="NZ_FNIA01000001.1"/>
</dbReference>
<protein>
    <submittedName>
        <fullName evidence="2">Uncharacterized protein</fullName>
    </submittedName>
</protein>
<sequence length="74" mass="7893">MASLGDQFREAPVLVSVSLGSLLACVGLFFGTMALLALGYTDGTRPLWLAVVVVGIAVTVLWNVLYPVYDEYVA</sequence>
<gene>
    <name evidence="2" type="ORF">SAMN05192554_101214</name>
</gene>
<proteinExistence type="predicted"/>
<evidence type="ECO:0000256" key="1">
    <source>
        <dbReference type="SAM" id="Phobius"/>
    </source>
</evidence>